<evidence type="ECO:0000313" key="2">
    <source>
        <dbReference type="EMBL" id="VDM83259.1"/>
    </source>
</evidence>
<sequence length="125" mass="14063">MSSRRALLAAVVLFFTLIGVITNIMLLIVIICHWKISFRSQHFTFFVLNMITSGLVYSVTNLWVSVPCTLNECPFISSDTVMITLATPNTLGHWGYLLSSLAFTVYRFGLFMSKSIAERTTCIKV</sequence>
<organism evidence="2 3">
    <name type="scientific">Strongylus vulgaris</name>
    <name type="common">Blood worm</name>
    <dbReference type="NCBI Taxonomy" id="40348"/>
    <lineage>
        <taxon>Eukaryota</taxon>
        <taxon>Metazoa</taxon>
        <taxon>Ecdysozoa</taxon>
        <taxon>Nematoda</taxon>
        <taxon>Chromadorea</taxon>
        <taxon>Rhabditida</taxon>
        <taxon>Rhabditina</taxon>
        <taxon>Rhabditomorpha</taxon>
        <taxon>Strongyloidea</taxon>
        <taxon>Strongylidae</taxon>
        <taxon>Strongylus</taxon>
    </lineage>
</organism>
<keyword evidence="1" id="KW-0472">Membrane</keyword>
<dbReference type="OrthoDB" id="5824413at2759"/>
<name>A0A3P7JTI8_STRVU</name>
<protein>
    <recommendedName>
        <fullName evidence="4">G-protein coupled receptors family 1 profile domain-containing protein</fullName>
    </recommendedName>
</protein>
<keyword evidence="1" id="KW-0812">Transmembrane</keyword>
<dbReference type="Pfam" id="PF04789">
    <property type="entry name" value="DUF621"/>
    <property type="match status" value="1"/>
</dbReference>
<evidence type="ECO:0000256" key="1">
    <source>
        <dbReference type="SAM" id="Phobius"/>
    </source>
</evidence>
<feature type="transmembrane region" description="Helical" evidence="1">
    <location>
        <begin position="91"/>
        <end position="110"/>
    </location>
</feature>
<dbReference type="InterPro" id="IPR006874">
    <property type="entry name" value="DUF621"/>
</dbReference>
<gene>
    <name evidence="2" type="ORF">SVUK_LOCUS18257</name>
</gene>
<keyword evidence="1" id="KW-1133">Transmembrane helix</keyword>
<feature type="transmembrane region" description="Helical" evidence="1">
    <location>
        <begin position="43"/>
        <end position="64"/>
    </location>
</feature>
<dbReference type="EMBL" id="UYYB01121978">
    <property type="protein sequence ID" value="VDM83259.1"/>
    <property type="molecule type" value="Genomic_DNA"/>
</dbReference>
<dbReference type="Proteomes" id="UP000270094">
    <property type="component" value="Unassembled WGS sequence"/>
</dbReference>
<evidence type="ECO:0008006" key="4">
    <source>
        <dbReference type="Google" id="ProtNLM"/>
    </source>
</evidence>
<feature type="transmembrane region" description="Helical" evidence="1">
    <location>
        <begin position="6"/>
        <end position="31"/>
    </location>
</feature>
<evidence type="ECO:0000313" key="3">
    <source>
        <dbReference type="Proteomes" id="UP000270094"/>
    </source>
</evidence>
<reference evidence="2 3" key="1">
    <citation type="submission" date="2018-11" db="EMBL/GenBank/DDBJ databases">
        <authorList>
            <consortium name="Pathogen Informatics"/>
        </authorList>
    </citation>
    <scope>NUCLEOTIDE SEQUENCE [LARGE SCALE GENOMIC DNA]</scope>
</reference>
<proteinExistence type="predicted"/>
<accession>A0A3P7JTI8</accession>
<keyword evidence="3" id="KW-1185">Reference proteome</keyword>
<dbReference type="AlphaFoldDB" id="A0A3P7JTI8"/>